<dbReference type="Pfam" id="PF24570">
    <property type="entry name" value="BACK_BPM_SPOP"/>
    <property type="match status" value="1"/>
</dbReference>
<dbReference type="PANTHER" id="PTHR46376">
    <property type="entry name" value="LEUCINE-ZIPPER-LIKE TRANSCRIPTIONAL REGULATOR 1"/>
    <property type="match status" value="1"/>
</dbReference>
<dbReference type="InterPro" id="IPR015915">
    <property type="entry name" value="Kelch-typ_b-propeller"/>
</dbReference>
<dbReference type="PhylomeDB" id="A0A0G4FUT3"/>
<dbReference type="InterPro" id="IPR011333">
    <property type="entry name" value="SKP1/BTB/POZ_sf"/>
</dbReference>
<dbReference type="PROSITE" id="PS50097">
    <property type="entry name" value="BTB"/>
    <property type="match status" value="1"/>
</dbReference>
<dbReference type="InterPro" id="IPR000210">
    <property type="entry name" value="BTB/POZ_dom"/>
</dbReference>
<dbReference type="InterPro" id="IPR006652">
    <property type="entry name" value="Kelch_1"/>
</dbReference>
<reference evidence="5" key="1">
    <citation type="submission" date="2014-11" db="EMBL/GenBank/DDBJ databases">
        <authorList>
            <person name="Otto D Thomas"/>
            <person name="Naeem Raeece"/>
        </authorList>
    </citation>
    <scope>NUCLEOTIDE SEQUENCE</scope>
</reference>
<dbReference type="SUPFAM" id="SSF117281">
    <property type="entry name" value="Kelch motif"/>
    <property type="match status" value="1"/>
</dbReference>
<dbReference type="Pfam" id="PF00651">
    <property type="entry name" value="BTB"/>
    <property type="match status" value="1"/>
</dbReference>
<keyword evidence="3" id="KW-0677">Repeat</keyword>
<dbReference type="VEuPathDB" id="CryptoDB:Cvel_3758"/>
<gene>
    <name evidence="5" type="ORF">Cvel_3758</name>
</gene>
<evidence type="ECO:0000256" key="3">
    <source>
        <dbReference type="ARBA" id="ARBA00022737"/>
    </source>
</evidence>
<evidence type="ECO:0000256" key="2">
    <source>
        <dbReference type="ARBA" id="ARBA00022441"/>
    </source>
</evidence>
<feature type="domain" description="BTB" evidence="4">
    <location>
        <begin position="345"/>
        <end position="411"/>
    </location>
</feature>
<dbReference type="Pfam" id="PF01344">
    <property type="entry name" value="Kelch_1"/>
    <property type="match status" value="2"/>
</dbReference>
<dbReference type="SUPFAM" id="SSF54695">
    <property type="entry name" value="POZ domain"/>
    <property type="match status" value="1"/>
</dbReference>
<comment type="similarity">
    <text evidence="1">Belongs to the Tdpoz family.</text>
</comment>
<dbReference type="SMART" id="SM00225">
    <property type="entry name" value="BTB"/>
    <property type="match status" value="1"/>
</dbReference>
<dbReference type="Gene3D" id="1.25.40.420">
    <property type="match status" value="1"/>
</dbReference>
<dbReference type="EMBL" id="CDMZ01000639">
    <property type="protein sequence ID" value="CEM18485.1"/>
    <property type="molecule type" value="Genomic_DNA"/>
</dbReference>
<name>A0A0G4FUT3_9ALVE</name>
<evidence type="ECO:0000313" key="5">
    <source>
        <dbReference type="EMBL" id="CEM18485.1"/>
    </source>
</evidence>
<organism evidence="5">
    <name type="scientific">Chromera velia CCMP2878</name>
    <dbReference type="NCBI Taxonomy" id="1169474"/>
    <lineage>
        <taxon>Eukaryota</taxon>
        <taxon>Sar</taxon>
        <taxon>Alveolata</taxon>
        <taxon>Colpodellida</taxon>
        <taxon>Chromeraceae</taxon>
        <taxon>Chromera</taxon>
    </lineage>
</organism>
<dbReference type="PANTHER" id="PTHR46376:SF1">
    <property type="entry name" value="LEUCINE-ZIPPER-LIKE TRANSCRIPTIONAL REGULATOR 1"/>
    <property type="match status" value="1"/>
</dbReference>
<dbReference type="CDD" id="cd14733">
    <property type="entry name" value="BACK"/>
    <property type="match status" value="1"/>
</dbReference>
<evidence type="ECO:0000256" key="1">
    <source>
        <dbReference type="ARBA" id="ARBA00010846"/>
    </source>
</evidence>
<protein>
    <recommendedName>
        <fullName evidence="4">BTB domain-containing protein</fullName>
    </recommendedName>
</protein>
<proteinExistence type="inferred from homology"/>
<keyword evidence="2" id="KW-0880">Kelch repeat</keyword>
<dbReference type="InterPro" id="IPR056423">
    <property type="entry name" value="BACK_BPM_SPOP"/>
</dbReference>
<dbReference type="Gene3D" id="3.30.710.10">
    <property type="entry name" value="Potassium Channel Kv1.1, Chain A"/>
    <property type="match status" value="1"/>
</dbReference>
<evidence type="ECO:0000259" key="4">
    <source>
        <dbReference type="PROSITE" id="PS50097"/>
    </source>
</evidence>
<accession>A0A0G4FUT3</accession>
<dbReference type="Gene3D" id="2.120.10.80">
    <property type="entry name" value="Kelch-type beta propeller"/>
    <property type="match status" value="2"/>
</dbReference>
<dbReference type="InterPro" id="IPR051568">
    <property type="entry name" value="LZTR1/Attractin"/>
</dbReference>
<sequence>MMNVMKDVFVWKDVGALGKCPTKRSLHTMVSVGDCLYVFGGYDGVQRCNDLYKYNHSYDGQQRVNDTWRYDSEVEIWEAVQTVGTPPTPRHSHSACQHADAMFIFGGYDGNYRSDFHEFHFATASWSPVKLNCGMLTPRARYRASTCVWRNRMLLFGGHDGAQHLNDFFEFNFGVVGDPAPSARDSHTCGVFGDSVYLFGGSTGQARNELYEFKIETSDSSIASLGTDLDESVRPVRGSWVLVREQQNDPLGEHCVVTKPGAKSAEAVGGPENLPEVAMGLGVRRRFCHGMAIFEGKMFVFGGYDGNFRLNDFICCHLRPDLHVDVPPSTLVRDLKGFVGNPMFSDMTFVVEGRVLYAHKILCYRCDYFRRLFAGGFREAREASVEIPNCSHAVLLALLEFVYTDHVDVPLEIAIDLLVAADRFGLERLKKLCESKILSSVNIENAAIMLQAANRHSARALKKLCFDYILRNFDAVSKTPGFSSLTRNHVDLTLEIINRR</sequence>
<dbReference type="GO" id="GO:0005794">
    <property type="term" value="C:Golgi apparatus"/>
    <property type="evidence" value="ECO:0007669"/>
    <property type="project" value="TreeGrafter"/>
</dbReference>
<dbReference type="AlphaFoldDB" id="A0A0G4FUT3"/>
<dbReference type="Pfam" id="PF24681">
    <property type="entry name" value="Kelch_KLHDC2_KLHL20_DRC7"/>
    <property type="match status" value="1"/>
</dbReference>